<proteinExistence type="predicted"/>
<reference evidence="1" key="1">
    <citation type="submission" date="2014-11" db="EMBL/GenBank/DDBJ databases">
        <authorList>
            <person name="Amaro Gonzalez C."/>
        </authorList>
    </citation>
    <scope>NUCLEOTIDE SEQUENCE</scope>
</reference>
<protein>
    <submittedName>
        <fullName evidence="1">Uncharacterized protein</fullName>
    </submittedName>
</protein>
<dbReference type="EMBL" id="GBXM01051398">
    <property type="protein sequence ID" value="JAH57179.1"/>
    <property type="molecule type" value="Transcribed_RNA"/>
</dbReference>
<reference evidence="1" key="2">
    <citation type="journal article" date="2015" name="Fish Shellfish Immunol.">
        <title>Early steps in the European eel (Anguilla anguilla)-Vibrio vulnificus interaction in the gills: Role of the RtxA13 toxin.</title>
        <authorList>
            <person name="Callol A."/>
            <person name="Pajuelo D."/>
            <person name="Ebbesson L."/>
            <person name="Teles M."/>
            <person name="MacKenzie S."/>
            <person name="Amaro C."/>
        </authorList>
    </citation>
    <scope>NUCLEOTIDE SEQUENCE</scope>
</reference>
<organism evidence="1">
    <name type="scientific">Anguilla anguilla</name>
    <name type="common">European freshwater eel</name>
    <name type="synonym">Muraena anguilla</name>
    <dbReference type="NCBI Taxonomy" id="7936"/>
    <lineage>
        <taxon>Eukaryota</taxon>
        <taxon>Metazoa</taxon>
        <taxon>Chordata</taxon>
        <taxon>Craniata</taxon>
        <taxon>Vertebrata</taxon>
        <taxon>Euteleostomi</taxon>
        <taxon>Actinopterygii</taxon>
        <taxon>Neopterygii</taxon>
        <taxon>Teleostei</taxon>
        <taxon>Anguilliformes</taxon>
        <taxon>Anguillidae</taxon>
        <taxon>Anguilla</taxon>
    </lineage>
</organism>
<name>A0A0E9TU03_ANGAN</name>
<evidence type="ECO:0000313" key="1">
    <source>
        <dbReference type="EMBL" id="JAH57179.1"/>
    </source>
</evidence>
<accession>A0A0E9TU03</accession>
<sequence>MTQECIQSRLNIESGRQGWRDVCSMIHAADSLMAASSELLK</sequence>
<dbReference type="AlphaFoldDB" id="A0A0E9TU03"/>